<dbReference type="EMBL" id="JACHHT010000002">
    <property type="protein sequence ID" value="MBB6522166.1"/>
    <property type="molecule type" value="Genomic_DNA"/>
</dbReference>
<dbReference type="Pfam" id="PF09839">
    <property type="entry name" value="DUF2066"/>
    <property type="match status" value="1"/>
</dbReference>
<reference evidence="2 3" key="1">
    <citation type="submission" date="2020-08" db="EMBL/GenBank/DDBJ databases">
        <title>Genomic Encyclopedia of Type Strains, Phase IV (KMG-IV): sequencing the most valuable type-strain genomes for metagenomic binning, comparative biology and taxonomic classification.</title>
        <authorList>
            <person name="Goeker M."/>
        </authorList>
    </citation>
    <scope>NUCLEOTIDE SEQUENCE [LARGE SCALE GENOMIC DNA]</scope>
    <source>
        <strain evidence="2 3">DSM 22368</strain>
    </source>
</reference>
<evidence type="ECO:0008006" key="4">
    <source>
        <dbReference type="Google" id="ProtNLM"/>
    </source>
</evidence>
<feature type="region of interest" description="Disordered" evidence="1">
    <location>
        <begin position="363"/>
        <end position="399"/>
    </location>
</feature>
<name>A0A7X0MVW9_9GAMM</name>
<gene>
    <name evidence="2" type="ORF">HNR48_002451</name>
</gene>
<dbReference type="RefSeq" id="WP_166846584.1">
    <property type="nucleotide sequence ID" value="NZ_JAAONY010000002.1"/>
</dbReference>
<dbReference type="AlphaFoldDB" id="A0A7X0MVW9"/>
<comment type="caution">
    <text evidence="2">The sequence shown here is derived from an EMBL/GenBank/DDBJ whole genome shotgun (WGS) entry which is preliminary data.</text>
</comment>
<evidence type="ECO:0000313" key="2">
    <source>
        <dbReference type="EMBL" id="MBB6522166.1"/>
    </source>
</evidence>
<keyword evidence="3" id="KW-1185">Reference proteome</keyword>
<sequence length="399" mass="44566">MGRIIAWMFALWVFAGVQWAEAVKVENLYRASFNVEDQTPERREKLAAEGLLKVLVKVSGSHNLPDSSQLGVVSRQANRYLQQFSYENADEGYQLNLDYAKGAVDTLLRKLELPIWPDKRPEVLLWLVQDDFQQRQMLNLNEQETLFNAAKIVETDRGLPLALPLMDLDDRVALPTAAAWSLNEQSLEQASSRYQSDVSLLGRMSITGSGQWLASWLLMDRGKLQLFDGRGANPEEIVANGLNQVADYLASQHAIVASPLASKPYYMQLDNIADFQSYRKVLDYLNGLAMVRYAEPELVLGEQLRLRLFIDGQLQQLVDAIALDKILQANSAVGEARQQGVMYYQLPQPENNVLQPLVPIDGEPLNEQGGLPNGVMEKASDTETTAIDASQAPQPPQLP</sequence>
<feature type="compositionally biased region" description="Polar residues" evidence="1">
    <location>
        <begin position="382"/>
        <end position="392"/>
    </location>
</feature>
<accession>A0A7X0MVW9</accession>
<evidence type="ECO:0000256" key="1">
    <source>
        <dbReference type="SAM" id="MobiDB-lite"/>
    </source>
</evidence>
<protein>
    <recommendedName>
        <fullName evidence="4">DUF2066 domain-containing protein</fullName>
    </recommendedName>
</protein>
<dbReference type="Proteomes" id="UP000528457">
    <property type="component" value="Unassembled WGS sequence"/>
</dbReference>
<evidence type="ECO:0000313" key="3">
    <source>
        <dbReference type="Proteomes" id="UP000528457"/>
    </source>
</evidence>
<organism evidence="2 3">
    <name type="scientific">Pseudoteredinibacter isoporae</name>
    <dbReference type="NCBI Taxonomy" id="570281"/>
    <lineage>
        <taxon>Bacteria</taxon>
        <taxon>Pseudomonadati</taxon>
        <taxon>Pseudomonadota</taxon>
        <taxon>Gammaproteobacteria</taxon>
        <taxon>Cellvibrionales</taxon>
        <taxon>Cellvibrionaceae</taxon>
        <taxon>Pseudoteredinibacter</taxon>
    </lineage>
</organism>
<dbReference type="InParanoid" id="A0A7X0MVW9"/>
<proteinExistence type="predicted"/>
<dbReference type="InterPro" id="IPR018642">
    <property type="entry name" value="DUF2066"/>
</dbReference>